<sequence>MKQRRLENPNPVLSEGRDVLISLGPQSFKVRKADLRDNSAYFAEFPNDQFPKRFTLVPGGDVDDVVGWRLLPKGTSEDDGATTEEDQLDNDASKQACEVHEVILGLMCPPLQYSHLLRSERSAFIISISKRIAAYECTSEVNDTFIGKILMANISANLFDIDPCLLLQIANNLRHEELFSTAMPHVVGRFCIFREEVQEMSVKLQRCVAVHVEAFQDENLSLRSKIEDCLAIPEKPSTIFAAHLIRRHFIYRHDYVVFLEDATHPTVFEALRDLCNLQDVGSAVSY</sequence>
<proteinExistence type="predicted"/>
<name>A0ABR3SCV1_9PEZI</name>
<evidence type="ECO:0008006" key="3">
    <source>
        <dbReference type="Google" id="ProtNLM"/>
    </source>
</evidence>
<dbReference type="EMBL" id="JAJVDC020000247">
    <property type="protein sequence ID" value="KAL1616966.1"/>
    <property type="molecule type" value="Genomic_DNA"/>
</dbReference>
<dbReference type="Proteomes" id="UP001521116">
    <property type="component" value="Unassembled WGS sequence"/>
</dbReference>
<comment type="caution">
    <text evidence="1">The sequence shown here is derived from an EMBL/GenBank/DDBJ whole genome shotgun (WGS) entry which is preliminary data.</text>
</comment>
<organism evidence="1 2">
    <name type="scientific">Neofusicoccum ribis</name>
    <dbReference type="NCBI Taxonomy" id="45134"/>
    <lineage>
        <taxon>Eukaryota</taxon>
        <taxon>Fungi</taxon>
        <taxon>Dikarya</taxon>
        <taxon>Ascomycota</taxon>
        <taxon>Pezizomycotina</taxon>
        <taxon>Dothideomycetes</taxon>
        <taxon>Dothideomycetes incertae sedis</taxon>
        <taxon>Botryosphaeriales</taxon>
        <taxon>Botryosphaeriaceae</taxon>
        <taxon>Neofusicoccum</taxon>
    </lineage>
</organism>
<evidence type="ECO:0000313" key="2">
    <source>
        <dbReference type="Proteomes" id="UP001521116"/>
    </source>
</evidence>
<gene>
    <name evidence="1" type="ORF">SLS56_011208</name>
</gene>
<reference evidence="1 2" key="1">
    <citation type="submission" date="2024-02" db="EMBL/GenBank/DDBJ databases">
        <title>De novo assembly and annotation of 12 fungi associated with fruit tree decline syndrome in Ontario, Canada.</title>
        <authorList>
            <person name="Sulman M."/>
            <person name="Ellouze W."/>
            <person name="Ilyukhin E."/>
        </authorList>
    </citation>
    <scope>NUCLEOTIDE SEQUENCE [LARGE SCALE GENOMIC DNA]</scope>
    <source>
        <strain evidence="1 2">M1-105</strain>
    </source>
</reference>
<accession>A0ABR3SCV1</accession>
<evidence type="ECO:0000313" key="1">
    <source>
        <dbReference type="EMBL" id="KAL1616966.1"/>
    </source>
</evidence>
<keyword evidence="2" id="KW-1185">Reference proteome</keyword>
<protein>
    <recommendedName>
        <fullName evidence="3">BTB domain-containing protein</fullName>
    </recommendedName>
</protein>